<evidence type="ECO:0000313" key="1">
    <source>
        <dbReference type="EMBL" id="KAG7661837.1"/>
    </source>
</evidence>
<dbReference type="RefSeq" id="XP_049262070.1">
    <property type="nucleotide sequence ID" value="XM_049408616.1"/>
</dbReference>
<name>A0A8J5QJ33_9ASCO</name>
<dbReference type="AlphaFoldDB" id="A0A8J5QJ33"/>
<organism evidence="1 2">
    <name type="scientific">[Candida] subhashii</name>
    <dbReference type="NCBI Taxonomy" id="561895"/>
    <lineage>
        <taxon>Eukaryota</taxon>
        <taxon>Fungi</taxon>
        <taxon>Dikarya</taxon>
        <taxon>Ascomycota</taxon>
        <taxon>Saccharomycotina</taxon>
        <taxon>Pichiomycetes</taxon>
        <taxon>Debaryomycetaceae</taxon>
        <taxon>Spathaspora</taxon>
    </lineage>
</organism>
<accession>A0A8J5QJ33</accession>
<dbReference type="EMBL" id="JAGSYN010000194">
    <property type="protein sequence ID" value="KAG7661837.1"/>
    <property type="molecule type" value="Genomic_DNA"/>
</dbReference>
<comment type="caution">
    <text evidence="1">The sequence shown here is derived from an EMBL/GenBank/DDBJ whole genome shotgun (WGS) entry which is preliminary data.</text>
</comment>
<protein>
    <submittedName>
        <fullName evidence="1">COG7</fullName>
    </submittedName>
</protein>
<gene>
    <name evidence="1" type="ORF">J8A68_004636</name>
</gene>
<evidence type="ECO:0000313" key="2">
    <source>
        <dbReference type="Proteomes" id="UP000694255"/>
    </source>
</evidence>
<dbReference type="OrthoDB" id="4064682at2759"/>
<dbReference type="GeneID" id="73471436"/>
<keyword evidence="2" id="KW-1185">Reference proteome</keyword>
<proteinExistence type="predicted"/>
<sequence>MSSLIGNTSAGSDSNIEESLTMFFDNNFNPSAYIDKLIQSIIHQGGSTASATPISTYSQSSLSNVSNDISELITHLDYYTNELSNHNLKQKLDTLEKSNALIFPHGINSGDQQEENGGSTRIQYHINILNNSIISLQSELSTINEQIDKSLEATTKNSQPINNLIELKRVKANLSKVVQIFELIKASISKKGGDSENIYTAEEFQRLLDEMYESIKSQLESNKNREKLLAHVDKLIELNSLFVNLSKFNPIFKKFVSKLVSLKDTYSRSRS</sequence>
<dbReference type="Proteomes" id="UP000694255">
    <property type="component" value="Unassembled WGS sequence"/>
</dbReference>
<reference evidence="1 2" key="1">
    <citation type="journal article" date="2021" name="DNA Res.">
        <title>Genome analysis of Candida subhashii reveals its hybrid nature and dual mitochondrial genome conformations.</title>
        <authorList>
            <person name="Mixao V."/>
            <person name="Hegedusova E."/>
            <person name="Saus E."/>
            <person name="Pryszcz L.P."/>
            <person name="Cillingova A."/>
            <person name="Nosek J."/>
            <person name="Gabaldon T."/>
        </authorList>
    </citation>
    <scope>NUCLEOTIDE SEQUENCE [LARGE SCALE GENOMIC DNA]</scope>
    <source>
        <strain evidence="1 2">CBS 10753</strain>
    </source>
</reference>